<comment type="caution">
    <text evidence="1">The sequence shown here is derived from an EMBL/GenBank/DDBJ whole genome shotgun (WGS) entry which is preliminary data.</text>
</comment>
<accession>A0A0F9S1A1</accession>
<dbReference type="EMBL" id="LAZR01002371">
    <property type="protein sequence ID" value="KKN30911.1"/>
    <property type="molecule type" value="Genomic_DNA"/>
</dbReference>
<reference evidence="1" key="1">
    <citation type="journal article" date="2015" name="Nature">
        <title>Complex archaea that bridge the gap between prokaryotes and eukaryotes.</title>
        <authorList>
            <person name="Spang A."/>
            <person name="Saw J.H."/>
            <person name="Jorgensen S.L."/>
            <person name="Zaremba-Niedzwiedzka K."/>
            <person name="Martijn J."/>
            <person name="Lind A.E."/>
            <person name="van Eijk R."/>
            <person name="Schleper C."/>
            <person name="Guy L."/>
            <person name="Ettema T.J."/>
        </authorList>
    </citation>
    <scope>NUCLEOTIDE SEQUENCE</scope>
</reference>
<proteinExistence type="predicted"/>
<sequence>MFSYKNLGNFTYHIIKDKDKIKLVLLKWLGKEWKLDHEEFPDQTWTIEWLKLLPEMNYMLMTLDLEKINLREDLMKYKTDNYNFLEELNLRADEMEESVLQGSSIGPLIIKNNGFELMDGYTRYMILKKHQQKKVYAYVGFS</sequence>
<gene>
    <name evidence="1" type="ORF">LCGC14_0829350</name>
</gene>
<evidence type="ECO:0008006" key="2">
    <source>
        <dbReference type="Google" id="ProtNLM"/>
    </source>
</evidence>
<protein>
    <recommendedName>
        <fullName evidence="2">ParB/Sulfiredoxin domain-containing protein</fullName>
    </recommendedName>
</protein>
<dbReference type="AlphaFoldDB" id="A0A0F9S1A1"/>
<organism evidence="1">
    <name type="scientific">marine sediment metagenome</name>
    <dbReference type="NCBI Taxonomy" id="412755"/>
    <lineage>
        <taxon>unclassified sequences</taxon>
        <taxon>metagenomes</taxon>
        <taxon>ecological metagenomes</taxon>
    </lineage>
</organism>
<evidence type="ECO:0000313" key="1">
    <source>
        <dbReference type="EMBL" id="KKN30911.1"/>
    </source>
</evidence>
<name>A0A0F9S1A1_9ZZZZ</name>